<evidence type="ECO:0000256" key="1">
    <source>
        <dbReference type="SAM" id="Phobius"/>
    </source>
</evidence>
<feature type="transmembrane region" description="Helical" evidence="1">
    <location>
        <begin position="162"/>
        <end position="179"/>
    </location>
</feature>
<evidence type="ECO:0000313" key="2">
    <source>
        <dbReference type="EMBL" id="QHT83146.1"/>
    </source>
</evidence>
<dbReference type="AlphaFoldDB" id="A0A6C0HSL9"/>
<dbReference type="EMBL" id="MN740006">
    <property type="protein sequence ID" value="QHT83146.1"/>
    <property type="molecule type" value="Genomic_DNA"/>
</dbReference>
<protein>
    <submittedName>
        <fullName evidence="2">Uncharacterized protein</fullName>
    </submittedName>
</protein>
<sequence length="243" mass="27891">MTLPNNTYTGSEQISSTRENSIEQCINKLNNIDGGGTFYDTLGNNCFLYKSNNSNITSGVGTAIVYTTQYYNEKMVELYDKIKTQLNIQPVSLDPPPSLSDSDYTITNKNFTDADEIMKMIDEKYNDSVANVQLQEVKMKVWLFIFLFVMLFFSLIVDSLKIFFFLFVLLLIIVFLNIVKTVNTIVFSLLLIVSFIFVVLRLYFVKMYIPSIVILIFGTFGYEYLIKYPFIIGVLIFGTIFSI</sequence>
<name>A0A6C0HSL9_9ZZZZ</name>
<feature type="transmembrane region" description="Helical" evidence="1">
    <location>
        <begin position="141"/>
        <end position="157"/>
    </location>
</feature>
<accession>A0A6C0HSL9</accession>
<keyword evidence="1" id="KW-0472">Membrane</keyword>
<reference evidence="2" key="1">
    <citation type="journal article" date="2020" name="Nature">
        <title>Giant virus diversity and host interactions through global metagenomics.</title>
        <authorList>
            <person name="Schulz F."/>
            <person name="Roux S."/>
            <person name="Paez-Espino D."/>
            <person name="Jungbluth S."/>
            <person name="Walsh D.A."/>
            <person name="Denef V.J."/>
            <person name="McMahon K.D."/>
            <person name="Konstantinidis K.T."/>
            <person name="Eloe-Fadrosh E.A."/>
            <person name="Kyrpides N.C."/>
            <person name="Woyke T."/>
        </authorList>
    </citation>
    <scope>NUCLEOTIDE SEQUENCE</scope>
    <source>
        <strain evidence="2">GVMAG-M-3300023184-167</strain>
    </source>
</reference>
<feature type="transmembrane region" description="Helical" evidence="1">
    <location>
        <begin position="225"/>
        <end position="242"/>
    </location>
</feature>
<keyword evidence="1" id="KW-0812">Transmembrane</keyword>
<organism evidence="2">
    <name type="scientific">viral metagenome</name>
    <dbReference type="NCBI Taxonomy" id="1070528"/>
    <lineage>
        <taxon>unclassified sequences</taxon>
        <taxon>metagenomes</taxon>
        <taxon>organismal metagenomes</taxon>
    </lineage>
</organism>
<keyword evidence="1" id="KW-1133">Transmembrane helix</keyword>
<feature type="transmembrane region" description="Helical" evidence="1">
    <location>
        <begin position="185"/>
        <end position="204"/>
    </location>
</feature>
<proteinExistence type="predicted"/>